<dbReference type="InterPro" id="IPR050595">
    <property type="entry name" value="Bact_response_regulator"/>
</dbReference>
<evidence type="ECO:0000313" key="3">
    <source>
        <dbReference type="EMBL" id="VFU11648.1"/>
    </source>
</evidence>
<evidence type="ECO:0000256" key="1">
    <source>
        <dbReference type="ARBA" id="ARBA00022553"/>
    </source>
</evidence>
<sequence length="325" mass="37251">MTCSLKRIGRIHVKVREMNDQRPSVLVVDDEIINSKMIVHMLQQQDYRISVAVNGEEAWDLLQKTPDAFDAVLLDRMMPGIDGLEVLKRMKKHDELKGIPVIIQTAMTEEAEILKGIQAGAFYYLTKPYRKERLLTVVKAAIDDHNQYKILREEANNTAHALSLMVRADFSLKSLREVDNLAAILSKLCPEPDKAVLGLWELLINALEHGNLGITYEEKSELIHKNIWREEVNRRSRLEENQDKRVFVRYEKSEDEIVFTIEDMGPGFDWEPYLEIRPDRVFDSHGRGIAIAGNYSFDRLEYLGRGNKVRAVINGLRPGKGASLP</sequence>
<dbReference type="PROSITE" id="PS50110">
    <property type="entry name" value="RESPONSE_REGULATORY"/>
    <property type="match status" value="1"/>
</dbReference>
<gene>
    <name evidence="3" type="ORF">SCFA_1100003</name>
</gene>
<organism evidence="3">
    <name type="scientific">anaerobic digester metagenome</name>
    <dbReference type="NCBI Taxonomy" id="1263854"/>
    <lineage>
        <taxon>unclassified sequences</taxon>
        <taxon>metagenomes</taxon>
        <taxon>ecological metagenomes</taxon>
    </lineage>
</organism>
<dbReference type="InterPro" id="IPR036890">
    <property type="entry name" value="HATPase_C_sf"/>
</dbReference>
<proteinExistence type="predicted"/>
<dbReference type="SUPFAM" id="SSF52172">
    <property type="entry name" value="CheY-like"/>
    <property type="match status" value="1"/>
</dbReference>
<evidence type="ECO:0000259" key="2">
    <source>
        <dbReference type="PROSITE" id="PS50110"/>
    </source>
</evidence>
<reference evidence="3" key="1">
    <citation type="submission" date="2019-03" db="EMBL/GenBank/DDBJ databases">
        <authorList>
            <person name="Hao L."/>
        </authorList>
    </citation>
    <scope>NUCLEOTIDE SEQUENCE</scope>
</reference>
<dbReference type="InterPro" id="IPR011006">
    <property type="entry name" value="CheY-like_superfamily"/>
</dbReference>
<dbReference type="SUPFAM" id="SSF55874">
    <property type="entry name" value="ATPase domain of HSP90 chaperone/DNA topoisomerase II/histidine kinase"/>
    <property type="match status" value="1"/>
</dbReference>
<dbReference type="EMBL" id="CAADRM010000014">
    <property type="protein sequence ID" value="VFU11648.1"/>
    <property type="molecule type" value="Genomic_DNA"/>
</dbReference>
<dbReference type="Gene3D" id="3.30.565.10">
    <property type="entry name" value="Histidine kinase-like ATPase, C-terminal domain"/>
    <property type="match status" value="1"/>
</dbReference>
<accession>A0A485LUF5</accession>
<dbReference type="PANTHER" id="PTHR44591">
    <property type="entry name" value="STRESS RESPONSE REGULATOR PROTEIN 1"/>
    <property type="match status" value="1"/>
</dbReference>
<dbReference type="SMART" id="SM00448">
    <property type="entry name" value="REC"/>
    <property type="match status" value="1"/>
</dbReference>
<dbReference type="InterPro" id="IPR001789">
    <property type="entry name" value="Sig_transdc_resp-reg_receiver"/>
</dbReference>
<dbReference type="GO" id="GO:0000160">
    <property type="term" value="P:phosphorelay signal transduction system"/>
    <property type="evidence" value="ECO:0007669"/>
    <property type="project" value="InterPro"/>
</dbReference>
<name>A0A485LUF5_9ZZZZ</name>
<dbReference type="Gene3D" id="3.40.50.2300">
    <property type="match status" value="1"/>
</dbReference>
<protein>
    <recommendedName>
        <fullName evidence="2">Response regulatory domain-containing protein</fullName>
    </recommendedName>
</protein>
<dbReference type="Pfam" id="PF00072">
    <property type="entry name" value="Response_reg"/>
    <property type="match status" value="1"/>
</dbReference>
<feature type="domain" description="Response regulatory" evidence="2">
    <location>
        <begin position="24"/>
        <end position="142"/>
    </location>
</feature>
<dbReference type="CDD" id="cd16936">
    <property type="entry name" value="HATPase_RsbW-like"/>
    <property type="match status" value="1"/>
</dbReference>
<dbReference type="CDD" id="cd17574">
    <property type="entry name" value="REC_OmpR"/>
    <property type="match status" value="1"/>
</dbReference>
<dbReference type="PANTHER" id="PTHR44591:SF3">
    <property type="entry name" value="RESPONSE REGULATORY DOMAIN-CONTAINING PROTEIN"/>
    <property type="match status" value="1"/>
</dbReference>
<dbReference type="AlphaFoldDB" id="A0A485LUF5"/>
<keyword evidence="1" id="KW-0597">Phosphoprotein</keyword>